<protein>
    <recommendedName>
        <fullName evidence="3">Heterokaryon incompatibility domain-containing protein</fullName>
    </recommendedName>
</protein>
<gene>
    <name evidence="1" type="ORF">OBBRIDRAFT_764553</name>
</gene>
<keyword evidence="2" id="KW-1185">Reference proteome</keyword>
<evidence type="ECO:0008006" key="3">
    <source>
        <dbReference type="Google" id="ProtNLM"/>
    </source>
</evidence>
<evidence type="ECO:0000313" key="1">
    <source>
        <dbReference type="EMBL" id="OCH84218.1"/>
    </source>
</evidence>
<dbReference type="PANTHER" id="PTHR39596">
    <property type="match status" value="1"/>
</dbReference>
<dbReference type="PANTHER" id="PTHR39596:SF2">
    <property type="entry name" value="HET DOMAIN PROTEIN (AFU_ORTHOLOGUE AFUA_1G17550)-RELATED"/>
    <property type="match status" value="1"/>
</dbReference>
<name>A0A8E2AHE6_9APHY</name>
<dbReference type="EMBL" id="KV722705">
    <property type="protein sequence ID" value="OCH84218.1"/>
    <property type="molecule type" value="Genomic_DNA"/>
</dbReference>
<sequence>MVDFLLEFYEELSALELHSLTNSHISHDAETVRNTSIVDGQFRAVRVLGRQLADILRRRYCQPLDPPLEPNTTAIFKAAEVHDPETASEAHSLDVSLGSDSVPLIAKDAVWLGGKHDEYPLVPFLDYKQTRRNPASLQRLEQSPDFDYAALHQSHMTFGLLEAVVEQKIPESLLLQYTPNGDVVMTTRNINRILEDWIARIWVLKNNDDDQALAEWFERAWTTLKDANQLFQREFPRDEVSVGVFRKAGVLPDDAARIVQMIAAIGEALIPVVTNEFDSEAGMNDQIWLVTDDMVEVCRREMAADGWCPFMVAKLANRSVCTLGYASTFQPFIRDGVGKDGHARCTGRTCVLNNIDAAVYSNRHVMDTCKCAYSRPPLDAVIETLASNEIPIIMIPDYGAPIDDMVTMTCSTASSAPYVAISHVWADGLGSTSEVGLPTCQLRRLAMLASQLVPDGVFWMDGLCVPERKDMRKRAIGLMCQTYREAAAVLVIDSGIRSCSVKAPLQEKQLRVATSGWIQRLWTLQETAVAKAVVFEFSDGLLSIKELFASPWDVSANPVVCFLSMSLYRLGKWAENLAPAPEDTFYYLFDALEFRTTSKLEDETVAVSGLLGVDAFELASLPPEQRMMGLLLRIRELPSDIILLGGQKLNKPGFRWAPRTLMLPGGLPMGLRRARDAVCTAEGLLATYLVVRFDVTTFREDEAWLATNIPDLGNLVLRSDGPGADVASKYSCNALLFRTANPQFTRHAVAVLTEDTQHDDTSEGEMRLVCVYVRRLSFVTSDRIDGVVGRRIVSPTEARKVGICIT</sequence>
<dbReference type="AlphaFoldDB" id="A0A8E2AHE6"/>
<reference evidence="1 2" key="1">
    <citation type="submission" date="2016-07" db="EMBL/GenBank/DDBJ databases">
        <title>Draft genome of the white-rot fungus Obba rivulosa 3A-2.</title>
        <authorList>
            <consortium name="DOE Joint Genome Institute"/>
            <person name="Miettinen O."/>
            <person name="Riley R."/>
            <person name="Acob R."/>
            <person name="Barry K."/>
            <person name="Cullen D."/>
            <person name="De Vries R."/>
            <person name="Hainaut M."/>
            <person name="Hatakka A."/>
            <person name="Henrissat B."/>
            <person name="Hilden K."/>
            <person name="Kuo R."/>
            <person name="Labutti K."/>
            <person name="Lipzen A."/>
            <person name="Makela M.R."/>
            <person name="Sandor L."/>
            <person name="Spatafora J.W."/>
            <person name="Grigoriev I.V."/>
            <person name="Hibbett D.S."/>
        </authorList>
    </citation>
    <scope>NUCLEOTIDE SEQUENCE [LARGE SCALE GENOMIC DNA]</scope>
    <source>
        <strain evidence="1 2">3A-2</strain>
    </source>
</reference>
<proteinExistence type="predicted"/>
<dbReference type="Proteomes" id="UP000250043">
    <property type="component" value="Unassembled WGS sequence"/>
</dbReference>
<dbReference type="OrthoDB" id="2426273at2759"/>
<organism evidence="1 2">
    <name type="scientific">Obba rivulosa</name>
    <dbReference type="NCBI Taxonomy" id="1052685"/>
    <lineage>
        <taxon>Eukaryota</taxon>
        <taxon>Fungi</taxon>
        <taxon>Dikarya</taxon>
        <taxon>Basidiomycota</taxon>
        <taxon>Agaricomycotina</taxon>
        <taxon>Agaricomycetes</taxon>
        <taxon>Polyporales</taxon>
        <taxon>Gelatoporiaceae</taxon>
        <taxon>Obba</taxon>
    </lineage>
</organism>
<evidence type="ECO:0000313" key="2">
    <source>
        <dbReference type="Proteomes" id="UP000250043"/>
    </source>
</evidence>
<accession>A0A8E2AHE6</accession>